<dbReference type="AlphaFoldDB" id="A0A9W6U9D7"/>
<feature type="region of interest" description="Disordered" evidence="1">
    <location>
        <begin position="66"/>
        <end position="97"/>
    </location>
</feature>
<keyword evidence="3" id="KW-1185">Reference proteome</keyword>
<evidence type="ECO:0000313" key="3">
    <source>
        <dbReference type="Proteomes" id="UP001165121"/>
    </source>
</evidence>
<sequence>MESSMYNMSQQVADVLTAYLILHYPRMKELQADGLAVIPMEDAVVNAGASVAELLAWSSHLAVCGNANPKPSQEAPHSPKKPSNDSKIIDHQSSVID</sequence>
<accession>A0A9W6U9D7</accession>
<dbReference type="Proteomes" id="UP001165121">
    <property type="component" value="Unassembled WGS sequence"/>
</dbReference>
<dbReference type="OrthoDB" id="114396at2759"/>
<reference evidence="2" key="1">
    <citation type="submission" date="2023-04" db="EMBL/GenBank/DDBJ databases">
        <title>Phytophthora fragariaefolia NBRC 109709.</title>
        <authorList>
            <person name="Ichikawa N."/>
            <person name="Sato H."/>
            <person name="Tonouchi N."/>
        </authorList>
    </citation>
    <scope>NUCLEOTIDE SEQUENCE</scope>
    <source>
        <strain evidence="2">NBRC 109709</strain>
    </source>
</reference>
<evidence type="ECO:0000256" key="1">
    <source>
        <dbReference type="SAM" id="MobiDB-lite"/>
    </source>
</evidence>
<proteinExistence type="predicted"/>
<organism evidence="2 3">
    <name type="scientific">Phytophthora fragariaefolia</name>
    <dbReference type="NCBI Taxonomy" id="1490495"/>
    <lineage>
        <taxon>Eukaryota</taxon>
        <taxon>Sar</taxon>
        <taxon>Stramenopiles</taxon>
        <taxon>Oomycota</taxon>
        <taxon>Peronosporomycetes</taxon>
        <taxon>Peronosporales</taxon>
        <taxon>Peronosporaceae</taxon>
        <taxon>Phytophthora</taxon>
    </lineage>
</organism>
<protein>
    <submittedName>
        <fullName evidence="2">Unnamed protein product</fullName>
    </submittedName>
</protein>
<dbReference type="EMBL" id="BSXT01000482">
    <property type="protein sequence ID" value="GMF28545.1"/>
    <property type="molecule type" value="Genomic_DNA"/>
</dbReference>
<name>A0A9W6U9D7_9STRA</name>
<comment type="caution">
    <text evidence="2">The sequence shown here is derived from an EMBL/GenBank/DDBJ whole genome shotgun (WGS) entry which is preliminary data.</text>
</comment>
<gene>
    <name evidence="2" type="ORF">Pfra01_000593100</name>
</gene>
<evidence type="ECO:0000313" key="2">
    <source>
        <dbReference type="EMBL" id="GMF28545.1"/>
    </source>
</evidence>